<evidence type="ECO:0000313" key="2">
    <source>
        <dbReference type="Proteomes" id="UP000026922"/>
    </source>
</evidence>
<accession>A0A061JIV6</accession>
<evidence type="ECO:0000313" key="1">
    <source>
        <dbReference type="EMBL" id="ETZ05229.1"/>
    </source>
</evidence>
<protein>
    <submittedName>
        <fullName evidence="1">Uncharacterized protein</fullName>
    </submittedName>
</protein>
<organism evidence="1 2">
    <name type="scientific">Holospora undulata HU1</name>
    <dbReference type="NCBI Taxonomy" id="1321371"/>
    <lineage>
        <taxon>Bacteria</taxon>
        <taxon>Pseudomonadati</taxon>
        <taxon>Pseudomonadota</taxon>
        <taxon>Alphaproteobacteria</taxon>
        <taxon>Holosporales</taxon>
        <taxon>Holosporaceae</taxon>
        <taxon>Holospora</taxon>
    </lineage>
</organism>
<dbReference type="RefSeq" id="WP_006292173.1">
    <property type="nucleotide sequence ID" value="NZ_ARPM03000090.1"/>
</dbReference>
<dbReference type="EMBL" id="ARPM03000090">
    <property type="protein sequence ID" value="ETZ05229.1"/>
    <property type="molecule type" value="Genomic_DNA"/>
</dbReference>
<gene>
    <name evidence="1" type="ORF">K737_300337</name>
</gene>
<dbReference type="SUPFAM" id="SSF56925">
    <property type="entry name" value="OMPA-like"/>
    <property type="match status" value="1"/>
</dbReference>
<keyword evidence="2" id="KW-1185">Reference proteome</keyword>
<reference evidence="1 2" key="1">
    <citation type="journal article" date="2013" name="Genome Announc.">
        <title>Draft Genome Sequence of Holospora undulata Strain HU1, a Micronucleus-Specific Symbiont of the Ciliate Paramecium caudatum.</title>
        <authorList>
            <person name="Dohra H."/>
            <person name="Suzuki H."/>
            <person name="Suzuki T."/>
            <person name="Tanaka K."/>
            <person name="Fujishima M."/>
        </authorList>
    </citation>
    <scope>NUCLEOTIDE SEQUENCE [LARGE SCALE GENOMIC DNA]</scope>
    <source>
        <strain evidence="1 2">HU1</strain>
    </source>
</reference>
<proteinExistence type="predicted"/>
<comment type="caution">
    <text evidence="1">The sequence shown here is derived from an EMBL/GenBank/DDBJ whole genome shotgun (WGS) entry which is preliminary data.</text>
</comment>
<sequence>MVYRSKQIIFFLTFLSLTHEVNALKENFSSGIGISVGIGGANLSTQSQGTGTLASSKMNGIGPTPPSTKYHIHFLSASGGWVDKVSARWDNFFTPNSEPFKYSGFQFKNSSNTYLGNLYIGADPYPSNPTTAFTTDKPSGAGHLVITLDPDAQATGNTAALTQTDGAHATGNTAALTRKQMVHPPHPSLRAKVSTSQTEGAENMWIDFGQNGETKNHSGFSWNLALLMQKKLKSYTMGFRCVFGINNDYSKIKYKSSAVSTNGDVYNILEKEGQTEVVFCLKNKWFTEFIFEFGYVIGQSLQLFVGPGLVLQKQNFSYLNPLEKSYGNLSKTVPGSMLACGARYALNQRVSLGLEYQRQWLSKKNWSEFSSIVPKNLYHLGTPSSKTNANLFLVTLTYMFGKK</sequence>
<name>A0A061JIV6_9PROT</name>
<dbReference type="AlphaFoldDB" id="A0A061JIV6"/>
<dbReference type="Proteomes" id="UP000026922">
    <property type="component" value="Unassembled WGS sequence"/>
</dbReference>
<dbReference type="InterPro" id="IPR011250">
    <property type="entry name" value="OMP/PagP_B-barrel"/>
</dbReference>